<proteinExistence type="predicted"/>
<evidence type="ECO:0000313" key="2">
    <source>
        <dbReference type="EMBL" id="AAF11203.1"/>
    </source>
</evidence>
<dbReference type="EnsemblBacteria" id="AAF11203">
    <property type="protein sequence ID" value="AAF11203"/>
    <property type="gene ID" value="DR_1642"/>
</dbReference>
<dbReference type="OrthoDB" id="9798830at2"/>
<dbReference type="SMR" id="Q9RTW1"/>
<protein>
    <recommendedName>
        <fullName evidence="1">DinB-like domain-containing protein</fullName>
    </recommendedName>
</protein>
<keyword evidence="3" id="KW-1185">Reference proteome</keyword>
<dbReference type="Gene3D" id="1.20.120.450">
    <property type="entry name" value="dinb family like domain"/>
    <property type="match status" value="1"/>
</dbReference>
<dbReference type="PIR" id="H75371">
    <property type="entry name" value="H75371"/>
</dbReference>
<reference evidence="2 3" key="1">
    <citation type="journal article" date="1999" name="Science">
        <title>Genome sequence of the radioresistant bacterium Deinococcus radiodurans R1.</title>
        <authorList>
            <person name="White O."/>
            <person name="Eisen J.A."/>
            <person name="Heidelberg J.F."/>
            <person name="Hickey E.K."/>
            <person name="Peterson J.D."/>
            <person name="Dodson R.J."/>
            <person name="Haft D.H."/>
            <person name="Gwinn M.L."/>
            <person name="Nelson W.C."/>
            <person name="Richardson D.L."/>
            <person name="Moffat K.S."/>
            <person name="Qin H."/>
            <person name="Jiang L."/>
            <person name="Pamphile W."/>
            <person name="Crosby M."/>
            <person name="Shen M."/>
            <person name="Vamathevan J.J."/>
            <person name="Lam P."/>
            <person name="McDonald L."/>
            <person name="Utterback T."/>
            <person name="Zalewski C."/>
            <person name="Makarova K.S."/>
            <person name="Aravind L."/>
            <person name="Daly M.J."/>
            <person name="Minton K.W."/>
            <person name="Fleischmann R.D."/>
            <person name="Ketchum K.A."/>
            <person name="Nelson K.E."/>
            <person name="Salzberg S."/>
            <person name="Smith H.O."/>
            <person name="Venter J.C."/>
            <person name="Fraser C.M."/>
        </authorList>
    </citation>
    <scope>NUCLEOTIDE SEQUENCE [LARGE SCALE GENOMIC DNA]</scope>
    <source>
        <strain evidence="3">ATCC 13939 / DSM 20539 / JCM 16871 / LMG 4051 / NBRC 15346 / NCIMB 9279 / R1 / VKM B-1422</strain>
    </source>
</reference>
<dbReference type="Proteomes" id="UP000002524">
    <property type="component" value="Chromosome 1"/>
</dbReference>
<dbReference type="KEGG" id="dra:DR_1642"/>
<dbReference type="GeneID" id="69517878"/>
<sequence>MSEQPAQDFANAAAQLYLGGVANVTWERAISDLSAADAGRRPAGLPHSAAQIVAHVQFWQHYLLAVIAGENPPAVAHAAEGWPAGELPAGEWEALRDRFLRDAQRLRDLTLDASLTASPDRKGRPYAVALTNSAGHSVYHLGQVVTVRQALGLWPPVGGGATW</sequence>
<dbReference type="EMBL" id="AE000513">
    <property type="protein sequence ID" value="AAF11203.1"/>
    <property type="molecule type" value="Genomic_DNA"/>
</dbReference>
<evidence type="ECO:0000313" key="3">
    <source>
        <dbReference type="Proteomes" id="UP000002524"/>
    </source>
</evidence>
<dbReference type="InParanoid" id="Q9RTW1"/>
<feature type="domain" description="DinB-like" evidence="1">
    <location>
        <begin position="27"/>
        <end position="144"/>
    </location>
</feature>
<dbReference type="InterPro" id="IPR034660">
    <property type="entry name" value="DinB/YfiT-like"/>
</dbReference>
<dbReference type="InterPro" id="IPR024775">
    <property type="entry name" value="DinB-like"/>
</dbReference>
<dbReference type="RefSeq" id="WP_010888279.1">
    <property type="nucleotide sequence ID" value="NC_001263.1"/>
</dbReference>
<accession>Q9RTW1</accession>
<dbReference type="STRING" id="243230.DR_1642"/>
<gene>
    <name evidence="2" type="ordered locus">DR_1642</name>
</gene>
<name>Q9RTW1_DEIRA</name>
<organism evidence="2 3">
    <name type="scientific">Deinococcus radiodurans (strain ATCC 13939 / DSM 20539 / JCM 16871 / CCUG 27074 / LMG 4051 / NBRC 15346 / NCIMB 9279 / VKM B-1422 / R1)</name>
    <dbReference type="NCBI Taxonomy" id="243230"/>
    <lineage>
        <taxon>Bacteria</taxon>
        <taxon>Thermotogati</taxon>
        <taxon>Deinococcota</taxon>
        <taxon>Deinococci</taxon>
        <taxon>Deinococcales</taxon>
        <taxon>Deinococcaceae</taxon>
        <taxon>Deinococcus</taxon>
    </lineage>
</organism>
<evidence type="ECO:0000259" key="1">
    <source>
        <dbReference type="Pfam" id="PF12867"/>
    </source>
</evidence>
<dbReference type="eggNOG" id="COG2318">
    <property type="taxonomic scope" value="Bacteria"/>
</dbReference>
<dbReference type="PaxDb" id="243230-DR_1642"/>
<dbReference type="PATRIC" id="fig|243230.17.peg.1849"/>
<dbReference type="HOGENOM" id="CLU_107587_0_0_0"/>
<dbReference type="Pfam" id="PF12867">
    <property type="entry name" value="DinB_2"/>
    <property type="match status" value="1"/>
</dbReference>
<dbReference type="SUPFAM" id="SSF109854">
    <property type="entry name" value="DinB/YfiT-like putative metalloenzymes"/>
    <property type="match status" value="1"/>
</dbReference>
<dbReference type="AlphaFoldDB" id="Q9RTW1"/>